<feature type="transmembrane region" description="Helical" evidence="1">
    <location>
        <begin position="169"/>
        <end position="187"/>
    </location>
</feature>
<comment type="caution">
    <text evidence="2">The sequence shown here is derived from an EMBL/GenBank/DDBJ whole genome shotgun (WGS) entry which is preliminary data.</text>
</comment>
<sequence length="216" mass="24800">MDTIFFAIFSIVYFILILLAIRLLRSPYARSSIYLLPVIAGLFYDNTLLAIGRFIGEGDFLEKLNIAKYWIHAFFTPFLILFAWKTLEQANMKWTRMISVRISAIGLTVLLILFELFTEVFSLNIEAKWELGVLSYKSMEPSSGPPFMILFVSLVLIAASIFIWIKQKWAWFFIGSLLMIIGSVIQWPVKSGAITNLFELILIISLLGTAYFQRKT</sequence>
<evidence type="ECO:0000256" key="1">
    <source>
        <dbReference type="SAM" id="Phobius"/>
    </source>
</evidence>
<organism evidence="2 3">
    <name type="scientific">Oceanobacillus neutriphilus</name>
    <dbReference type="NCBI Taxonomy" id="531815"/>
    <lineage>
        <taxon>Bacteria</taxon>
        <taxon>Bacillati</taxon>
        <taxon>Bacillota</taxon>
        <taxon>Bacilli</taxon>
        <taxon>Bacillales</taxon>
        <taxon>Bacillaceae</taxon>
        <taxon>Oceanobacillus</taxon>
    </lineage>
</organism>
<accession>A0ABQ2NX77</accession>
<evidence type="ECO:0000313" key="2">
    <source>
        <dbReference type="EMBL" id="GGP12821.1"/>
    </source>
</evidence>
<keyword evidence="3" id="KW-1185">Reference proteome</keyword>
<proteinExistence type="predicted"/>
<gene>
    <name evidence="2" type="ORF">GCM10011346_30340</name>
</gene>
<feature type="transmembrane region" description="Helical" evidence="1">
    <location>
        <begin position="104"/>
        <end position="125"/>
    </location>
</feature>
<keyword evidence="1" id="KW-1133">Transmembrane helix</keyword>
<feature type="transmembrane region" description="Helical" evidence="1">
    <location>
        <begin position="145"/>
        <end position="164"/>
    </location>
</feature>
<protein>
    <recommendedName>
        <fullName evidence="4">Phospholipid phosphatase</fullName>
    </recommendedName>
</protein>
<feature type="transmembrane region" description="Helical" evidence="1">
    <location>
        <begin position="67"/>
        <end position="84"/>
    </location>
</feature>
<feature type="transmembrane region" description="Helical" evidence="1">
    <location>
        <begin position="33"/>
        <end position="55"/>
    </location>
</feature>
<name>A0ABQ2NX77_9BACI</name>
<dbReference type="EMBL" id="BMLW01000009">
    <property type="protein sequence ID" value="GGP12821.1"/>
    <property type="molecule type" value="Genomic_DNA"/>
</dbReference>
<evidence type="ECO:0000313" key="3">
    <source>
        <dbReference type="Proteomes" id="UP000641206"/>
    </source>
</evidence>
<feature type="transmembrane region" description="Helical" evidence="1">
    <location>
        <begin position="6"/>
        <end position="24"/>
    </location>
</feature>
<dbReference type="Proteomes" id="UP000641206">
    <property type="component" value="Unassembled WGS sequence"/>
</dbReference>
<feature type="transmembrane region" description="Helical" evidence="1">
    <location>
        <begin position="193"/>
        <end position="212"/>
    </location>
</feature>
<evidence type="ECO:0008006" key="4">
    <source>
        <dbReference type="Google" id="ProtNLM"/>
    </source>
</evidence>
<keyword evidence="1" id="KW-0472">Membrane</keyword>
<reference evidence="3" key="1">
    <citation type="journal article" date="2019" name="Int. J. Syst. Evol. Microbiol.">
        <title>The Global Catalogue of Microorganisms (GCM) 10K type strain sequencing project: providing services to taxonomists for standard genome sequencing and annotation.</title>
        <authorList>
            <consortium name="The Broad Institute Genomics Platform"/>
            <consortium name="The Broad Institute Genome Sequencing Center for Infectious Disease"/>
            <person name="Wu L."/>
            <person name="Ma J."/>
        </authorList>
    </citation>
    <scope>NUCLEOTIDE SEQUENCE [LARGE SCALE GENOMIC DNA]</scope>
    <source>
        <strain evidence="3">CGMCC 1.7693</strain>
    </source>
</reference>
<keyword evidence="1" id="KW-0812">Transmembrane</keyword>